<accession>A0ACA7PE27</accession>
<name>A0ACA7PE27_9PSED</name>
<organism evidence="1 2">
    <name type="scientific">Pseudomonas gorinensis</name>
    <dbReference type="NCBI Taxonomy" id="3240790"/>
    <lineage>
        <taxon>Bacteria</taxon>
        <taxon>Pseudomonadati</taxon>
        <taxon>Pseudomonadota</taxon>
        <taxon>Gammaproteobacteria</taxon>
        <taxon>Pseudomonadales</taxon>
        <taxon>Pseudomonadaceae</taxon>
        <taxon>Pseudomonas</taxon>
    </lineage>
</organism>
<evidence type="ECO:0000313" key="2">
    <source>
        <dbReference type="Proteomes" id="UP000018725"/>
    </source>
</evidence>
<dbReference type="Proteomes" id="UP000018725">
    <property type="component" value="Chromosome"/>
</dbReference>
<keyword evidence="2" id="KW-1185">Reference proteome</keyword>
<protein>
    <submittedName>
        <fullName evidence="1">Uncharacterized protein</fullName>
    </submittedName>
</protein>
<sequence>MATKLVPHNQLSMSDLIVDAVYEGSADGQLSGEPISKLLPGSGNMGGFRVSGRGERKNWVVLFTTGEDRDWPDTLDLSTGQFVYYGDNKTPGHELHDTRSGGNKVLRHAFSRLHADHEPRCDIAPFLIFKKLPTANAVRSVQFKGLAVPGFQGLSATEDLVAVWKSSDGQRFQNYRSTFTILDVPVVKRAWINDLAAGNSRTANAPKAWIDWLESGRYCPLAAEATTIIRSVEQQSPDTALKRRILAGVWQYFKDVPIAFEAFAARIYQMTDSRVIVDEITRGTIDGGRDAVGRYLLGLGDDPVYAEFSLEAKCYRPALGGDTPNTVGVKEVSRLISRIRHRQFGVLVTTSIVARQAYQEVREDRHPIIFISGRDMAEILIKNGFNTEDRVEALLKNEFKI</sequence>
<dbReference type="EMBL" id="CP006852">
    <property type="protein sequence ID" value="AHC38094.1"/>
    <property type="molecule type" value="Genomic_DNA"/>
</dbReference>
<reference evidence="1 2" key="1">
    <citation type="journal article" date="2014" name="Genome Announc.">
        <title>Complete Genome Sequence of Pseudomonas sp. Strain TKP, Isolated from a gamma-Hexachlorocyclohexane-Degrading Mixed Culture.</title>
        <authorList>
            <person name="Ohtsubo Y."/>
            <person name="Kishida K."/>
            <person name="Sato T."/>
            <person name="Tabata M."/>
            <person name="Kawasumi T."/>
            <person name="Ogura Y."/>
            <person name="Hayashi T."/>
            <person name="Tsuda M."/>
            <person name="Nagata Y."/>
        </authorList>
    </citation>
    <scope>NUCLEOTIDE SEQUENCE [LARGE SCALE GENOMIC DNA]</scope>
    <source>
        <strain evidence="1 2">TKP</strain>
    </source>
</reference>
<proteinExistence type="predicted"/>
<gene>
    <name evidence="1" type="ORF">U771_28105</name>
</gene>
<evidence type="ECO:0000313" key="1">
    <source>
        <dbReference type="EMBL" id="AHC38094.1"/>
    </source>
</evidence>